<proteinExistence type="predicted"/>
<dbReference type="InParanoid" id="E4X779"/>
<evidence type="ECO:0000256" key="1">
    <source>
        <dbReference type="SAM" id="MobiDB-lite"/>
    </source>
</evidence>
<protein>
    <submittedName>
        <fullName evidence="2">Uncharacterized protein</fullName>
    </submittedName>
</protein>
<sequence>MKSRNDPIISRARAIFDFEYEKLAVEIEFTSALSQTATEPPTTDGPPSTSEEPTDDPTSPPTTTTTVPNDQPPCEVCHEKLEEAINALKEQYPDKKYELLSSSCVNKDVYGKFDVFCDLNSNGAIDVNEESVKVSIYAKKCGKAAYKYDLAKKIEFSESCKKPFEFVNKKRCYVIFVLLFGLDNLNFQL</sequence>
<reference evidence="2" key="1">
    <citation type="journal article" date="2010" name="Science">
        <title>Plasticity of animal genome architecture unmasked by rapid evolution of a pelagic tunicate.</title>
        <authorList>
            <person name="Denoeud F."/>
            <person name="Henriet S."/>
            <person name="Mungpakdee S."/>
            <person name="Aury J.M."/>
            <person name="Da Silva C."/>
            <person name="Brinkmann H."/>
            <person name="Mikhaleva J."/>
            <person name="Olsen L.C."/>
            <person name="Jubin C."/>
            <person name="Canestro C."/>
            <person name="Bouquet J.M."/>
            <person name="Danks G."/>
            <person name="Poulain J."/>
            <person name="Campsteijn C."/>
            <person name="Adamski M."/>
            <person name="Cross I."/>
            <person name="Yadetie F."/>
            <person name="Muffato M."/>
            <person name="Louis A."/>
            <person name="Butcher S."/>
            <person name="Tsagkogeorga G."/>
            <person name="Konrad A."/>
            <person name="Singh S."/>
            <person name="Jensen M.F."/>
            <person name="Cong E.H."/>
            <person name="Eikeseth-Otteraa H."/>
            <person name="Noel B."/>
            <person name="Anthouard V."/>
            <person name="Porcel B.M."/>
            <person name="Kachouri-Lafond R."/>
            <person name="Nishino A."/>
            <person name="Ugolini M."/>
            <person name="Chourrout P."/>
            <person name="Nishida H."/>
            <person name="Aasland R."/>
            <person name="Huzurbazar S."/>
            <person name="Westhof E."/>
            <person name="Delsuc F."/>
            <person name="Lehrach H."/>
            <person name="Reinhardt R."/>
            <person name="Weissenbach J."/>
            <person name="Roy S.W."/>
            <person name="Artiguenave F."/>
            <person name="Postlethwait J.H."/>
            <person name="Manak J.R."/>
            <person name="Thompson E.M."/>
            <person name="Jaillon O."/>
            <person name="Du Pasquier L."/>
            <person name="Boudinot P."/>
            <person name="Liberles D.A."/>
            <person name="Volff J.N."/>
            <person name="Philippe H."/>
            <person name="Lenhard B."/>
            <person name="Roest Crollius H."/>
            <person name="Wincker P."/>
            <person name="Chourrout D."/>
        </authorList>
    </citation>
    <scope>NUCLEOTIDE SEQUENCE [LARGE SCALE GENOMIC DNA]</scope>
</reference>
<accession>E4X779</accession>
<dbReference type="OrthoDB" id="10621776at2759"/>
<dbReference type="EMBL" id="FN653027">
    <property type="protein sequence ID" value="CBY07906.1"/>
    <property type="molecule type" value="Genomic_DNA"/>
</dbReference>
<evidence type="ECO:0000313" key="3">
    <source>
        <dbReference type="Proteomes" id="UP000001307"/>
    </source>
</evidence>
<dbReference type="AlphaFoldDB" id="E4X779"/>
<feature type="region of interest" description="Disordered" evidence="1">
    <location>
        <begin position="31"/>
        <end position="73"/>
    </location>
</feature>
<gene>
    <name evidence="2" type="ORF">GSOID_T00003268001</name>
</gene>
<feature type="compositionally biased region" description="Polar residues" evidence="1">
    <location>
        <begin position="31"/>
        <end position="41"/>
    </location>
</feature>
<name>E4X779_OIKDI</name>
<organism evidence="2">
    <name type="scientific">Oikopleura dioica</name>
    <name type="common">Tunicate</name>
    <dbReference type="NCBI Taxonomy" id="34765"/>
    <lineage>
        <taxon>Eukaryota</taxon>
        <taxon>Metazoa</taxon>
        <taxon>Chordata</taxon>
        <taxon>Tunicata</taxon>
        <taxon>Appendicularia</taxon>
        <taxon>Copelata</taxon>
        <taxon>Oikopleuridae</taxon>
        <taxon>Oikopleura</taxon>
    </lineage>
</organism>
<keyword evidence="3" id="KW-1185">Reference proteome</keyword>
<dbReference type="Proteomes" id="UP000001307">
    <property type="component" value="Unassembled WGS sequence"/>
</dbReference>
<evidence type="ECO:0000313" key="2">
    <source>
        <dbReference type="EMBL" id="CBY07906.1"/>
    </source>
</evidence>